<dbReference type="SMART" id="SM00645">
    <property type="entry name" value="Pept_C1"/>
    <property type="match status" value="1"/>
</dbReference>
<dbReference type="EMBL" id="CAUYUJ010001436">
    <property type="protein sequence ID" value="CAK0795937.1"/>
    <property type="molecule type" value="Genomic_DNA"/>
</dbReference>
<dbReference type="PROSITE" id="PS00639">
    <property type="entry name" value="THIOL_PROTEASE_HIS"/>
    <property type="match status" value="1"/>
</dbReference>
<evidence type="ECO:0000313" key="6">
    <source>
        <dbReference type="Proteomes" id="UP001189429"/>
    </source>
</evidence>
<dbReference type="InterPro" id="IPR039417">
    <property type="entry name" value="Peptidase_C1A_papain-like"/>
</dbReference>
<feature type="signal peptide" evidence="3">
    <location>
        <begin position="1"/>
        <end position="21"/>
    </location>
</feature>
<protein>
    <recommendedName>
        <fullName evidence="4">Peptidase C1A papain C-terminal domain-containing protein</fullName>
    </recommendedName>
</protein>
<dbReference type="PANTHER" id="PTHR12411">
    <property type="entry name" value="CYSTEINE PROTEASE FAMILY C1-RELATED"/>
    <property type="match status" value="1"/>
</dbReference>
<dbReference type="Proteomes" id="UP001189429">
    <property type="component" value="Unassembled WGS sequence"/>
</dbReference>
<comment type="similarity">
    <text evidence="1">Belongs to the peptidase C1 family.</text>
</comment>
<accession>A0ABN9PS27</accession>
<feature type="chain" id="PRO_5047042276" description="Peptidase C1A papain C-terminal domain-containing protein" evidence="3">
    <location>
        <begin position="22"/>
        <end position="409"/>
    </location>
</feature>
<dbReference type="InterPro" id="IPR000169">
    <property type="entry name" value="Pept_cys_AS"/>
</dbReference>
<dbReference type="InterPro" id="IPR038765">
    <property type="entry name" value="Papain-like_cys_pep_sf"/>
</dbReference>
<gene>
    <name evidence="5" type="ORF">PCOR1329_LOCUS5443</name>
</gene>
<reference evidence="5" key="1">
    <citation type="submission" date="2023-10" db="EMBL/GenBank/DDBJ databases">
        <authorList>
            <person name="Chen Y."/>
            <person name="Shah S."/>
            <person name="Dougan E. K."/>
            <person name="Thang M."/>
            <person name="Chan C."/>
        </authorList>
    </citation>
    <scope>NUCLEOTIDE SEQUENCE [LARGE SCALE GENOMIC DNA]</scope>
</reference>
<dbReference type="SUPFAM" id="SSF54001">
    <property type="entry name" value="Cysteine proteinases"/>
    <property type="match status" value="1"/>
</dbReference>
<sequence>MAQRLSTLFVVVLGATEPTRARATHAALPADLTAAYDAFRLQYRAGEDPSKDHVDYATRASLFQTRSQEAVAHNARPGVFWKKVVNQFSDHTDAELRGMLGLKRRGHLRAPVGGTGSFLEVKPSKKAWSNVSVDWRGRLNSSQNFLRNQGGCGSCWAVASVGALEMHAELARGATERLSFEELVDCVPNPRHCGGDGGCKGATAELAFQYVQEHGLSAEGSYRGYLSGGDGKCRASQDRRQKITRATGWDRLPENKLGNLLEAVAHRGPVVVSVDASGWNSYGGGVYHGCPRDATVNHAVVAVGFGSDEASGMDYWLIRNSWGNWGESGYIRLQRHASDEGDAGYCGTDRSPQEGVFCEGGPKEVPVCGMCGVLSDSSLPKGVVISHRPARSRGAVEAVRSFVRRAWRK</sequence>
<proteinExistence type="inferred from homology"/>
<evidence type="ECO:0000256" key="1">
    <source>
        <dbReference type="ARBA" id="ARBA00008455"/>
    </source>
</evidence>
<name>A0ABN9PS27_9DINO</name>
<keyword evidence="2" id="KW-0865">Zymogen</keyword>
<evidence type="ECO:0000256" key="2">
    <source>
        <dbReference type="ARBA" id="ARBA00023145"/>
    </source>
</evidence>
<feature type="domain" description="Peptidase C1A papain C-terminal" evidence="4">
    <location>
        <begin position="129"/>
        <end position="356"/>
    </location>
</feature>
<evidence type="ECO:0000256" key="3">
    <source>
        <dbReference type="SAM" id="SignalP"/>
    </source>
</evidence>
<evidence type="ECO:0000313" key="5">
    <source>
        <dbReference type="EMBL" id="CAK0795937.1"/>
    </source>
</evidence>
<organism evidence="5 6">
    <name type="scientific">Prorocentrum cordatum</name>
    <dbReference type="NCBI Taxonomy" id="2364126"/>
    <lineage>
        <taxon>Eukaryota</taxon>
        <taxon>Sar</taxon>
        <taxon>Alveolata</taxon>
        <taxon>Dinophyceae</taxon>
        <taxon>Prorocentrales</taxon>
        <taxon>Prorocentraceae</taxon>
        <taxon>Prorocentrum</taxon>
    </lineage>
</organism>
<dbReference type="PRINTS" id="PR00705">
    <property type="entry name" value="PAPAIN"/>
</dbReference>
<dbReference type="InterPro" id="IPR013128">
    <property type="entry name" value="Peptidase_C1A"/>
</dbReference>
<dbReference type="InterPro" id="IPR000668">
    <property type="entry name" value="Peptidase_C1A_C"/>
</dbReference>
<keyword evidence="3" id="KW-0732">Signal</keyword>
<dbReference type="Pfam" id="PF00112">
    <property type="entry name" value="Peptidase_C1"/>
    <property type="match status" value="1"/>
</dbReference>
<dbReference type="CDD" id="cd02248">
    <property type="entry name" value="Peptidase_C1A"/>
    <property type="match status" value="1"/>
</dbReference>
<comment type="caution">
    <text evidence="5">The sequence shown here is derived from an EMBL/GenBank/DDBJ whole genome shotgun (WGS) entry which is preliminary data.</text>
</comment>
<dbReference type="InterPro" id="IPR025660">
    <property type="entry name" value="Pept_his_AS"/>
</dbReference>
<dbReference type="Gene3D" id="3.90.70.10">
    <property type="entry name" value="Cysteine proteinases"/>
    <property type="match status" value="1"/>
</dbReference>
<dbReference type="PROSITE" id="PS00139">
    <property type="entry name" value="THIOL_PROTEASE_CYS"/>
    <property type="match status" value="1"/>
</dbReference>
<keyword evidence="6" id="KW-1185">Reference proteome</keyword>
<evidence type="ECO:0000259" key="4">
    <source>
        <dbReference type="SMART" id="SM00645"/>
    </source>
</evidence>